<evidence type="ECO:0000256" key="3">
    <source>
        <dbReference type="ARBA" id="ARBA00022723"/>
    </source>
</evidence>
<comment type="cofactor">
    <cofactor evidence="6">
        <name>Mg(2+)</name>
        <dbReference type="ChEBI" id="CHEBI:18420"/>
    </cofactor>
</comment>
<evidence type="ECO:0000256" key="4">
    <source>
        <dbReference type="ARBA" id="ARBA00022842"/>
    </source>
</evidence>
<comment type="function">
    <text evidence="6">Metallothiol transferase which confers resistance to fosfomycin by catalyzing the addition of a thiol cofactor to fosfomycin. L-cysteine is probably the physiological thiol donor.</text>
</comment>
<feature type="binding site" evidence="6">
    <location>
        <position position="8"/>
    </location>
    <ligand>
        <name>Mg(2+)</name>
        <dbReference type="ChEBI" id="CHEBI:18420"/>
    </ligand>
</feature>
<dbReference type="HAMAP" id="MF_01512">
    <property type="entry name" value="FosB"/>
    <property type="match status" value="1"/>
</dbReference>
<dbReference type="InterPro" id="IPR029068">
    <property type="entry name" value="Glyas_Bleomycin-R_OHBP_Dase"/>
</dbReference>
<feature type="binding site" evidence="6">
    <location>
        <position position="66"/>
    </location>
    <ligand>
        <name>Mg(2+)</name>
        <dbReference type="ChEBI" id="CHEBI:18420"/>
    </ligand>
</feature>
<dbReference type="PANTHER" id="PTHR36113">
    <property type="entry name" value="LYASE, PUTATIVE-RELATED-RELATED"/>
    <property type="match status" value="1"/>
</dbReference>
<feature type="domain" description="VOC" evidence="7">
    <location>
        <begin position="5"/>
        <end position="119"/>
    </location>
</feature>
<dbReference type="Gene3D" id="3.10.180.10">
    <property type="entry name" value="2,3-Dihydroxybiphenyl 1,2-Dioxygenase, domain 1"/>
    <property type="match status" value="1"/>
</dbReference>
<dbReference type="GO" id="GO:0016740">
    <property type="term" value="F:transferase activity"/>
    <property type="evidence" value="ECO:0007669"/>
    <property type="project" value="UniProtKB-KW"/>
</dbReference>
<evidence type="ECO:0000256" key="5">
    <source>
        <dbReference type="ARBA" id="ARBA00023251"/>
    </source>
</evidence>
<keyword evidence="1 6" id="KW-0963">Cytoplasm</keyword>
<dbReference type="InterPro" id="IPR004360">
    <property type="entry name" value="Glyas_Fos-R_dOase_dom"/>
</dbReference>
<evidence type="ECO:0000256" key="1">
    <source>
        <dbReference type="ARBA" id="ARBA00022490"/>
    </source>
</evidence>
<dbReference type="Proteomes" id="UP000812277">
    <property type="component" value="Unassembled WGS sequence"/>
</dbReference>
<accession>A0ABS7DAI5</accession>
<comment type="similarity">
    <text evidence="6">Belongs to the fosfomycin resistance protein family. FosB subfamily.</text>
</comment>
<evidence type="ECO:0000259" key="7">
    <source>
        <dbReference type="PROSITE" id="PS51819"/>
    </source>
</evidence>
<keyword evidence="3 6" id="KW-0479">Metal-binding</keyword>
<feature type="binding site" evidence="6">
    <location>
        <position position="115"/>
    </location>
    <ligand>
        <name>Mg(2+)</name>
        <dbReference type="ChEBI" id="CHEBI:18420"/>
    </ligand>
</feature>
<keyword evidence="4 6" id="KW-0460">Magnesium</keyword>
<keyword evidence="2 6" id="KW-0808">Transferase</keyword>
<organism evidence="8 9">
    <name type="scientific">Paenibacillus oenotherae</name>
    <dbReference type="NCBI Taxonomy" id="1435645"/>
    <lineage>
        <taxon>Bacteria</taxon>
        <taxon>Bacillati</taxon>
        <taxon>Bacillota</taxon>
        <taxon>Bacilli</taxon>
        <taxon>Bacillales</taxon>
        <taxon>Paenibacillaceae</taxon>
        <taxon>Paenibacillus</taxon>
    </lineage>
</organism>
<dbReference type="SUPFAM" id="SSF54593">
    <property type="entry name" value="Glyoxalase/Bleomycin resistance protein/Dihydroxybiphenyl dioxygenase"/>
    <property type="match status" value="1"/>
</dbReference>
<proteinExistence type="inferred from homology"/>
<evidence type="ECO:0000256" key="2">
    <source>
        <dbReference type="ARBA" id="ARBA00022679"/>
    </source>
</evidence>
<evidence type="ECO:0000313" key="8">
    <source>
        <dbReference type="EMBL" id="MBW7476959.1"/>
    </source>
</evidence>
<dbReference type="Pfam" id="PF00903">
    <property type="entry name" value="Glyoxalase"/>
    <property type="match status" value="1"/>
</dbReference>
<dbReference type="PANTHER" id="PTHR36113:SF6">
    <property type="entry name" value="FOSFOMYCIN RESISTANCE PROTEIN FOSX"/>
    <property type="match status" value="1"/>
</dbReference>
<protein>
    <recommendedName>
        <fullName evidence="6">Metallothiol transferase FosB</fullName>
        <ecNumber evidence="6">2.5.1.-</ecNumber>
    </recommendedName>
    <alternativeName>
        <fullName evidence="6">Fosfomycin resistance protein</fullName>
    </alternativeName>
</protein>
<dbReference type="InterPro" id="IPR051332">
    <property type="entry name" value="Fosfomycin_Res_Enzymes"/>
</dbReference>
<name>A0ABS7DAI5_9BACL</name>
<comment type="subcellular location">
    <subcellularLocation>
        <location evidence="6">Cytoplasm</location>
    </subcellularLocation>
</comment>
<evidence type="ECO:0000256" key="6">
    <source>
        <dbReference type="HAMAP-Rule" id="MF_01512"/>
    </source>
</evidence>
<dbReference type="EMBL" id="JAHZIJ010000018">
    <property type="protein sequence ID" value="MBW7476959.1"/>
    <property type="molecule type" value="Genomic_DNA"/>
</dbReference>
<dbReference type="InterPro" id="IPR037523">
    <property type="entry name" value="VOC_core"/>
</dbReference>
<evidence type="ECO:0000313" key="9">
    <source>
        <dbReference type="Proteomes" id="UP000812277"/>
    </source>
</evidence>
<keyword evidence="5 6" id="KW-0046">Antibiotic resistance</keyword>
<reference evidence="8 9" key="1">
    <citation type="submission" date="2021-07" db="EMBL/GenBank/DDBJ databases">
        <title>Paenibacillus radiodurans sp. nov., isolated from the southeastern edge of Tengger Desert.</title>
        <authorList>
            <person name="Zhang G."/>
        </authorList>
    </citation>
    <scope>NUCLEOTIDE SEQUENCE [LARGE SCALE GENOMIC DNA]</scope>
    <source>
        <strain evidence="8 9">DT7-4</strain>
    </source>
</reference>
<comment type="subunit">
    <text evidence="6">Homodimer.</text>
</comment>
<sequence length="141" mass="16670">MNIQGINHLCFSVSDLQRSIVFYEQVFGARLLVTGRKLAYFDLNGLWIALNEEDIPREHESKSYTHIAFTITEDEYESVYTRLLELKVELLPGRARDVRDKKSIYLLDPDGHQFEFHTGSLQERMDYYRADKGHMIFYDKQ</sequence>
<dbReference type="EC" id="2.5.1.-" evidence="6"/>
<dbReference type="NCBIfam" id="NF003152">
    <property type="entry name" value="PRK04101.1"/>
    <property type="match status" value="1"/>
</dbReference>
<dbReference type="InterPro" id="IPR022858">
    <property type="entry name" value="Metallothiol_Trafse_FosB"/>
</dbReference>
<dbReference type="PROSITE" id="PS51819">
    <property type="entry name" value="VOC"/>
    <property type="match status" value="1"/>
</dbReference>
<comment type="caution">
    <text evidence="8">The sequence shown here is derived from an EMBL/GenBank/DDBJ whole genome shotgun (WGS) entry which is preliminary data.</text>
</comment>
<keyword evidence="9" id="KW-1185">Reference proteome</keyword>
<gene>
    <name evidence="6 8" type="primary">fosB</name>
    <name evidence="8" type="ORF">K0T92_19765</name>
</gene>